<evidence type="ECO:0008006" key="3">
    <source>
        <dbReference type="Google" id="ProtNLM"/>
    </source>
</evidence>
<proteinExistence type="predicted"/>
<accession>A0ABX0BJP9</accession>
<gene>
    <name evidence="1" type="ORF">G3I59_09030</name>
</gene>
<protein>
    <recommendedName>
        <fullName evidence="3">DUF222 domain-containing protein</fullName>
    </recommendedName>
</protein>
<reference evidence="1 2" key="1">
    <citation type="submission" date="2020-01" db="EMBL/GenBank/DDBJ databases">
        <title>Insect and environment-associated Actinomycetes.</title>
        <authorList>
            <person name="Currrie C."/>
            <person name="Chevrette M."/>
            <person name="Carlson C."/>
            <person name="Stubbendieck R."/>
            <person name="Wendt-Pienkowski E."/>
        </authorList>
    </citation>
    <scope>NUCLEOTIDE SEQUENCE [LARGE SCALE GENOMIC DNA]</scope>
    <source>
        <strain evidence="1 2">SID8386</strain>
    </source>
</reference>
<dbReference type="Proteomes" id="UP000470404">
    <property type="component" value="Unassembled WGS sequence"/>
</dbReference>
<name>A0ABX0BJP9_9PSEU</name>
<evidence type="ECO:0000313" key="2">
    <source>
        <dbReference type="Proteomes" id="UP000470404"/>
    </source>
</evidence>
<evidence type="ECO:0000313" key="1">
    <source>
        <dbReference type="EMBL" id="NEC55732.1"/>
    </source>
</evidence>
<organism evidence="1 2">
    <name type="scientific">Amycolatopsis rubida</name>
    <dbReference type="NCBI Taxonomy" id="112413"/>
    <lineage>
        <taxon>Bacteria</taxon>
        <taxon>Bacillati</taxon>
        <taxon>Actinomycetota</taxon>
        <taxon>Actinomycetes</taxon>
        <taxon>Pseudonocardiales</taxon>
        <taxon>Pseudonocardiaceae</taxon>
        <taxon>Amycolatopsis</taxon>
    </lineage>
</organism>
<keyword evidence="2" id="KW-1185">Reference proteome</keyword>
<dbReference type="EMBL" id="JAAGNC010000061">
    <property type="protein sequence ID" value="NEC55732.1"/>
    <property type="molecule type" value="Genomic_DNA"/>
</dbReference>
<sequence length="348" mass="37990">MAETAEPEHALGLADALTSLSGALWRTYTHPASAADSLDVNTEGWRRQGERDAIGKVVDALTNPNLPRNGYLVQSYIRVEEAAHRVGRALHRLGDTAPTEHVVTDVRNELDAVEHAERGDLSGRAKQAVCLTRADASPLQINAADDLFREHPTGTDKLFTHFDPTSAAVAAAHWLQAAADVAAEAAECDPTDVVREADGIEALAVETPTHVLERLEDGETPREVVLDLIRTAMTAAEGRIADPDALPDLIADAIAWNKQRRPGEHDPRAASQPRITLLDPARPAQDLLEDLLDGLRGCQLLYHDEVEFEDDDDRDVDEAEHENRYARINAEFTADVRTEAAANQARLS</sequence>
<comment type="caution">
    <text evidence="1">The sequence shown here is derived from an EMBL/GenBank/DDBJ whole genome shotgun (WGS) entry which is preliminary data.</text>
</comment>